<dbReference type="InterPro" id="IPR003347">
    <property type="entry name" value="JmjC_dom"/>
</dbReference>
<dbReference type="PROSITE" id="PS51184">
    <property type="entry name" value="JMJC"/>
    <property type="match status" value="1"/>
</dbReference>
<sequence>MDAVATRNTLARREWLLRTLAELRTLSPRASAMPAYPTITAQDFLDRHYAVNRPALLRGEVAGWPALRLWTPEYLKARIGAAEIEFQGGRGANENYERFKQRHRRRLPFDQFIDLITGKGVDNDAYVTAYNNRNNIAALQPLHADLGFIDHLLTRDVEHPHGMMWIGPAGTFTPLHHDLTNNLLVQITGSKRVLMVAPEEGPRLYNDHHVFSQVRDIEHVDLKRFPGMANLHAMRFDLKAGEALFIPIGWWHQVTAHDFSVSITYTNFRWRNDFHVGFPMK</sequence>
<dbReference type="Proteomes" id="UP001216253">
    <property type="component" value="Unassembled WGS sequence"/>
</dbReference>
<organism evidence="2 3">
    <name type="scientific">Novosphingobium album</name>
    <name type="common">ex Liu et al. 2023</name>
    <dbReference type="NCBI Taxonomy" id="3031130"/>
    <lineage>
        <taxon>Bacteria</taxon>
        <taxon>Pseudomonadati</taxon>
        <taxon>Pseudomonadota</taxon>
        <taxon>Alphaproteobacteria</taxon>
        <taxon>Sphingomonadales</taxon>
        <taxon>Sphingomonadaceae</taxon>
        <taxon>Novosphingobium</taxon>
    </lineage>
</organism>
<dbReference type="InterPro" id="IPR041667">
    <property type="entry name" value="Cupin_8"/>
</dbReference>
<dbReference type="Gene3D" id="2.60.120.650">
    <property type="entry name" value="Cupin"/>
    <property type="match status" value="1"/>
</dbReference>
<dbReference type="SMART" id="SM00558">
    <property type="entry name" value="JmjC"/>
    <property type="match status" value="1"/>
</dbReference>
<feature type="domain" description="JmjC" evidence="1">
    <location>
        <begin position="129"/>
        <end position="281"/>
    </location>
</feature>
<name>A0ABT5WUQ0_9SPHN</name>
<evidence type="ECO:0000313" key="2">
    <source>
        <dbReference type="EMBL" id="MDE8653608.1"/>
    </source>
</evidence>
<comment type="caution">
    <text evidence="2">The sequence shown here is derived from an EMBL/GenBank/DDBJ whole genome shotgun (WGS) entry which is preliminary data.</text>
</comment>
<evidence type="ECO:0000259" key="1">
    <source>
        <dbReference type="PROSITE" id="PS51184"/>
    </source>
</evidence>
<evidence type="ECO:0000313" key="3">
    <source>
        <dbReference type="Proteomes" id="UP001216253"/>
    </source>
</evidence>
<dbReference type="SUPFAM" id="SSF51197">
    <property type="entry name" value="Clavaminate synthase-like"/>
    <property type="match status" value="1"/>
</dbReference>
<dbReference type="Pfam" id="PF13621">
    <property type="entry name" value="Cupin_8"/>
    <property type="match status" value="1"/>
</dbReference>
<dbReference type="RefSeq" id="WP_275229691.1">
    <property type="nucleotide sequence ID" value="NZ_JARESE010000062.1"/>
</dbReference>
<dbReference type="PANTHER" id="PTHR12461:SF105">
    <property type="entry name" value="HYPOXIA-INDUCIBLE FACTOR 1-ALPHA INHIBITOR"/>
    <property type="match status" value="1"/>
</dbReference>
<dbReference type="PANTHER" id="PTHR12461">
    <property type="entry name" value="HYPOXIA-INDUCIBLE FACTOR 1 ALPHA INHIBITOR-RELATED"/>
    <property type="match status" value="1"/>
</dbReference>
<dbReference type="EMBL" id="JARESE010000062">
    <property type="protein sequence ID" value="MDE8653608.1"/>
    <property type="molecule type" value="Genomic_DNA"/>
</dbReference>
<accession>A0ABT5WUQ0</accession>
<reference evidence="2 3" key="1">
    <citation type="submission" date="2023-03" db="EMBL/GenBank/DDBJ databases">
        <title>NovoSphingobium album sp. nov. isolated from polycyclic aromatic hydrocarbons- and heavy-metal polluted soil.</title>
        <authorList>
            <person name="Liu Z."/>
            <person name="Wang K."/>
        </authorList>
    </citation>
    <scope>NUCLEOTIDE SEQUENCE [LARGE SCALE GENOMIC DNA]</scope>
    <source>
        <strain evidence="2 3">H3SJ31-1</strain>
    </source>
</reference>
<gene>
    <name evidence="2" type="ORF">PYV00_18060</name>
</gene>
<keyword evidence="3" id="KW-1185">Reference proteome</keyword>
<proteinExistence type="predicted"/>
<protein>
    <submittedName>
        <fullName evidence="2">Cupin-like domain-containing protein</fullName>
    </submittedName>
</protein>